<reference evidence="5 6" key="1">
    <citation type="submission" date="2020-10" db="EMBL/GenBank/DDBJ databases">
        <title>The Coptis chinensis genome and diversification of protoberbering-type alkaloids.</title>
        <authorList>
            <person name="Wang B."/>
            <person name="Shu S."/>
            <person name="Song C."/>
            <person name="Liu Y."/>
        </authorList>
    </citation>
    <scope>NUCLEOTIDE SEQUENCE [LARGE SCALE GENOMIC DNA]</scope>
    <source>
        <strain evidence="5">HL-2020</strain>
        <tissue evidence="5">Leaf</tissue>
    </source>
</reference>
<evidence type="ECO:0000313" key="5">
    <source>
        <dbReference type="EMBL" id="KAF9593898.1"/>
    </source>
</evidence>
<evidence type="ECO:0000256" key="2">
    <source>
        <dbReference type="ARBA" id="ARBA00022840"/>
    </source>
</evidence>
<feature type="region of interest" description="Disordered" evidence="4">
    <location>
        <begin position="1"/>
        <end position="33"/>
    </location>
</feature>
<proteinExistence type="inferred from homology"/>
<dbReference type="Pfam" id="PF00118">
    <property type="entry name" value="Cpn60_TCP1"/>
    <property type="match status" value="1"/>
</dbReference>
<dbReference type="GO" id="GO:0051726">
    <property type="term" value="P:regulation of cell cycle"/>
    <property type="evidence" value="ECO:0007669"/>
    <property type="project" value="TreeGrafter"/>
</dbReference>
<dbReference type="SUPFAM" id="SSF56112">
    <property type="entry name" value="Protein kinase-like (PK-like)"/>
    <property type="match status" value="1"/>
</dbReference>
<dbReference type="InterPro" id="IPR045216">
    <property type="entry name" value="CK2_alpha"/>
</dbReference>
<name>A0A835H960_9MAGN</name>
<dbReference type="InterPro" id="IPR011009">
    <property type="entry name" value="Kinase-like_dom_sf"/>
</dbReference>
<keyword evidence="1" id="KW-0547">Nucleotide-binding</keyword>
<dbReference type="Gene3D" id="3.30.200.20">
    <property type="entry name" value="Phosphorylase Kinase, domain 1"/>
    <property type="match status" value="1"/>
</dbReference>
<keyword evidence="2" id="KW-0067">ATP-binding</keyword>
<comment type="similarity">
    <text evidence="3">Belongs to the protein kinase superfamily. Ser/Thr protein kinase family. CK2 subfamily.</text>
</comment>
<dbReference type="GO" id="GO:0005524">
    <property type="term" value="F:ATP binding"/>
    <property type="evidence" value="ECO:0007669"/>
    <property type="project" value="UniProtKB-KW"/>
</dbReference>
<evidence type="ECO:0000256" key="4">
    <source>
        <dbReference type="SAM" id="MobiDB-lite"/>
    </source>
</evidence>
<feature type="non-terminal residue" evidence="5">
    <location>
        <position position="1"/>
    </location>
</feature>
<evidence type="ECO:0000256" key="3">
    <source>
        <dbReference type="ARBA" id="ARBA00061236"/>
    </source>
</evidence>
<dbReference type="GO" id="GO:0005956">
    <property type="term" value="C:protein kinase CK2 complex"/>
    <property type="evidence" value="ECO:0007669"/>
    <property type="project" value="TreeGrafter"/>
</dbReference>
<dbReference type="Proteomes" id="UP000631114">
    <property type="component" value="Unassembled WGS sequence"/>
</dbReference>
<keyword evidence="6" id="KW-1185">Reference proteome</keyword>
<dbReference type="EMBL" id="JADFTS010000008">
    <property type="protein sequence ID" value="KAF9593898.1"/>
    <property type="molecule type" value="Genomic_DNA"/>
</dbReference>
<dbReference type="GO" id="GO:0005634">
    <property type="term" value="C:nucleus"/>
    <property type="evidence" value="ECO:0007669"/>
    <property type="project" value="TreeGrafter"/>
</dbReference>
<dbReference type="AlphaFoldDB" id="A0A835H960"/>
<dbReference type="FunFam" id="3.30.200.20:FF:000088">
    <property type="entry name" value="Casein kinase II subunit alpha"/>
    <property type="match status" value="1"/>
</dbReference>
<dbReference type="OrthoDB" id="696112at2759"/>
<dbReference type="SUPFAM" id="SSF48592">
    <property type="entry name" value="GroEL equatorial domain-like"/>
    <property type="match status" value="1"/>
</dbReference>
<evidence type="ECO:0008006" key="7">
    <source>
        <dbReference type="Google" id="ProtNLM"/>
    </source>
</evidence>
<dbReference type="GO" id="GO:0005829">
    <property type="term" value="C:cytosol"/>
    <property type="evidence" value="ECO:0007669"/>
    <property type="project" value="TreeGrafter"/>
</dbReference>
<dbReference type="PANTHER" id="PTHR24054:SF56">
    <property type="entry name" value="CASEIN KINASE II SUBUNIT ALPHA-1"/>
    <property type="match status" value="1"/>
</dbReference>
<protein>
    <recommendedName>
        <fullName evidence="7">Protein kinase domain-containing protein</fullName>
    </recommendedName>
</protein>
<dbReference type="GO" id="GO:0004674">
    <property type="term" value="F:protein serine/threonine kinase activity"/>
    <property type="evidence" value="ECO:0007669"/>
    <property type="project" value="InterPro"/>
</dbReference>
<dbReference type="Gene3D" id="1.10.560.10">
    <property type="entry name" value="GroEL-like equatorial domain"/>
    <property type="match status" value="1"/>
</dbReference>
<dbReference type="InterPro" id="IPR027413">
    <property type="entry name" value="GROEL-like_equatorial_sf"/>
</dbReference>
<evidence type="ECO:0000256" key="1">
    <source>
        <dbReference type="ARBA" id="ARBA00022741"/>
    </source>
</evidence>
<feature type="compositionally biased region" description="Polar residues" evidence="4">
    <location>
        <begin position="1"/>
        <end position="19"/>
    </location>
</feature>
<gene>
    <name evidence="5" type="ORF">IFM89_025934</name>
</gene>
<dbReference type="PANTHER" id="PTHR24054">
    <property type="entry name" value="CASEIN KINASE II SUBUNIT ALPHA"/>
    <property type="match status" value="1"/>
</dbReference>
<dbReference type="InterPro" id="IPR002423">
    <property type="entry name" value="Cpn60/GroEL/TCP-1"/>
</dbReference>
<sequence>MEQTNYDRTPSTPESSNAPKETRGKVKGMSETPSTKKKVWLTLDHLQQPCHPLAEVSRVSSECRVLVRRNVWIFYDTFPTARKHMLVYVFETLEASFRFVGRPSINTTYTKKVMGEAWRRHKSTLYKNLVKGKSPTIVKQGPAPEGVNLEDWHVFVDICNTENFQAASERNIINWSKQIAPACVGRIPTQIIRHQIAKEQNKPVHMVARPESYIMIHKRKAPCTEPVEWETATNRNQDDYEIVQKLGRGKYSEVFEGINVTNNERCFIKILKPVKKKKAICKTAKNIAKPIIAEQIPKYKIDSVEFEELTLGCLPPTFQGMDKLIHDDKSNATISNDGAIIMKLLDVVHPAAKILVDIFKSQESE</sequence>
<evidence type="ECO:0000313" key="6">
    <source>
        <dbReference type="Proteomes" id="UP000631114"/>
    </source>
</evidence>
<comment type="caution">
    <text evidence="5">The sequence shown here is derived from an EMBL/GenBank/DDBJ whole genome shotgun (WGS) entry which is preliminary data.</text>
</comment>
<organism evidence="5 6">
    <name type="scientific">Coptis chinensis</name>
    <dbReference type="NCBI Taxonomy" id="261450"/>
    <lineage>
        <taxon>Eukaryota</taxon>
        <taxon>Viridiplantae</taxon>
        <taxon>Streptophyta</taxon>
        <taxon>Embryophyta</taxon>
        <taxon>Tracheophyta</taxon>
        <taxon>Spermatophyta</taxon>
        <taxon>Magnoliopsida</taxon>
        <taxon>Ranunculales</taxon>
        <taxon>Ranunculaceae</taxon>
        <taxon>Coptidoideae</taxon>
        <taxon>Coptis</taxon>
    </lineage>
</organism>
<accession>A0A835H960</accession>